<feature type="transmembrane region" description="Helical" evidence="6">
    <location>
        <begin position="111"/>
        <end position="130"/>
    </location>
</feature>
<feature type="transmembrane region" description="Helical" evidence="6">
    <location>
        <begin position="153"/>
        <end position="173"/>
    </location>
</feature>
<evidence type="ECO:0000256" key="2">
    <source>
        <dbReference type="ARBA" id="ARBA00022475"/>
    </source>
</evidence>
<feature type="transmembrane region" description="Helical" evidence="6">
    <location>
        <begin position="59"/>
        <end position="77"/>
    </location>
</feature>
<feature type="transmembrane region" description="Helical" evidence="6">
    <location>
        <begin position="204"/>
        <end position="222"/>
    </location>
</feature>
<evidence type="ECO:0000256" key="5">
    <source>
        <dbReference type="ARBA" id="ARBA00023136"/>
    </source>
</evidence>
<dbReference type="GO" id="GO:0005886">
    <property type="term" value="C:plasma membrane"/>
    <property type="evidence" value="ECO:0007669"/>
    <property type="project" value="UniProtKB-SubCell"/>
</dbReference>
<comment type="subcellular location">
    <subcellularLocation>
        <location evidence="1">Cell membrane</location>
        <topology evidence="1">Multi-pass membrane protein</topology>
    </subcellularLocation>
</comment>
<dbReference type="KEGG" id="vab:WPS_30950"/>
<dbReference type="Pfam" id="PF02653">
    <property type="entry name" value="BPD_transp_2"/>
    <property type="match status" value="1"/>
</dbReference>
<evidence type="ECO:0000313" key="8">
    <source>
        <dbReference type="Proteomes" id="UP001317532"/>
    </source>
</evidence>
<proteinExistence type="predicted"/>
<evidence type="ECO:0000256" key="1">
    <source>
        <dbReference type="ARBA" id="ARBA00004651"/>
    </source>
</evidence>
<evidence type="ECO:0000256" key="6">
    <source>
        <dbReference type="SAM" id="Phobius"/>
    </source>
</evidence>
<name>A0AAN1XYQ2_UNVUL</name>
<dbReference type="AlphaFoldDB" id="A0AAN1XYQ2"/>
<dbReference type="GO" id="GO:0015658">
    <property type="term" value="F:branched-chain amino acid transmembrane transporter activity"/>
    <property type="evidence" value="ECO:0007669"/>
    <property type="project" value="InterPro"/>
</dbReference>
<keyword evidence="5 6" id="KW-0472">Membrane</keyword>
<dbReference type="InterPro" id="IPR043428">
    <property type="entry name" value="LivM-like"/>
</dbReference>
<feature type="transmembrane region" description="Helical" evidence="6">
    <location>
        <begin position="83"/>
        <end position="104"/>
    </location>
</feature>
<organism evidence="7 8">
    <name type="scientific">Vulcanimicrobium alpinum</name>
    <dbReference type="NCBI Taxonomy" id="3016050"/>
    <lineage>
        <taxon>Bacteria</taxon>
        <taxon>Bacillati</taxon>
        <taxon>Vulcanimicrobiota</taxon>
        <taxon>Vulcanimicrobiia</taxon>
        <taxon>Vulcanimicrobiales</taxon>
        <taxon>Vulcanimicrobiaceae</taxon>
        <taxon>Vulcanimicrobium</taxon>
    </lineage>
</organism>
<dbReference type="InterPro" id="IPR001851">
    <property type="entry name" value="ABC_transp_permease"/>
</dbReference>
<keyword evidence="3 6" id="KW-0812">Transmembrane</keyword>
<dbReference type="PANTHER" id="PTHR30482">
    <property type="entry name" value="HIGH-AFFINITY BRANCHED-CHAIN AMINO ACID TRANSPORT SYSTEM PERMEASE"/>
    <property type="match status" value="1"/>
</dbReference>
<dbReference type="Proteomes" id="UP001317532">
    <property type="component" value="Chromosome"/>
</dbReference>
<evidence type="ECO:0000256" key="3">
    <source>
        <dbReference type="ARBA" id="ARBA00022692"/>
    </source>
</evidence>
<gene>
    <name evidence="7" type="ORF">WPS_30950</name>
</gene>
<sequence length="330" mass="34212">MRPHLIALAAIAAAGLVLAYAVRDAVVLDLVFTLLLYATLGQSWNWISGYGGNISFGHAIFFGCGAYTSALCVVHGISPWLAIPAGAAVAALLAAITGFPTLALRGHYFSIATIAVAAIVDALVRTQGWLGRANGFELPIAAGWASMQFADKGWYVVLALVLFVAVQCATLALERSRLGYYLRALRANHQAAASVGIDERRWKLIAFAWSAAMAACAGVLYAQYTLFVDPPSTIALSVSIDIALIGVVGGIGTLWGPAAGALVYVVLAKAVALKLGGTGKGYDLVIYGAIICVIAALRPHGIVGTIVDGIRRRRGAAAQPPARLAAEGAA</sequence>
<keyword evidence="2" id="KW-1003">Cell membrane</keyword>
<dbReference type="EMBL" id="AP025523">
    <property type="protein sequence ID" value="BDE07819.1"/>
    <property type="molecule type" value="Genomic_DNA"/>
</dbReference>
<feature type="transmembrane region" description="Helical" evidence="6">
    <location>
        <begin position="31"/>
        <end position="47"/>
    </location>
</feature>
<feature type="transmembrane region" description="Helical" evidence="6">
    <location>
        <begin position="234"/>
        <end position="254"/>
    </location>
</feature>
<reference evidence="7 8" key="1">
    <citation type="journal article" date="2022" name="ISME Commun">
        <title>Vulcanimicrobium alpinus gen. nov. sp. nov., the first cultivated representative of the candidate phylum 'Eremiobacterota', is a metabolically versatile aerobic anoxygenic phototroph.</title>
        <authorList>
            <person name="Yabe S."/>
            <person name="Muto K."/>
            <person name="Abe K."/>
            <person name="Yokota A."/>
            <person name="Staudigel H."/>
            <person name="Tebo B.M."/>
        </authorList>
    </citation>
    <scope>NUCLEOTIDE SEQUENCE [LARGE SCALE GENOMIC DNA]</scope>
    <source>
        <strain evidence="7 8">WC8-2</strain>
    </source>
</reference>
<dbReference type="RefSeq" id="WP_317995382.1">
    <property type="nucleotide sequence ID" value="NZ_AP025523.1"/>
</dbReference>
<accession>A0AAN1XYQ2</accession>
<dbReference type="PANTHER" id="PTHR30482:SF10">
    <property type="entry name" value="HIGH-AFFINITY BRANCHED-CHAIN AMINO ACID TRANSPORT PROTEIN BRAE"/>
    <property type="match status" value="1"/>
</dbReference>
<keyword evidence="8" id="KW-1185">Reference proteome</keyword>
<feature type="transmembrane region" description="Helical" evidence="6">
    <location>
        <begin position="284"/>
        <end position="307"/>
    </location>
</feature>
<keyword evidence="4 6" id="KW-1133">Transmembrane helix</keyword>
<evidence type="ECO:0000256" key="4">
    <source>
        <dbReference type="ARBA" id="ARBA00022989"/>
    </source>
</evidence>
<protein>
    <submittedName>
        <fullName evidence="7">Amino acid ABC transporter permease</fullName>
    </submittedName>
</protein>
<dbReference type="CDD" id="cd06581">
    <property type="entry name" value="TM_PBP1_LivM_like"/>
    <property type="match status" value="1"/>
</dbReference>
<evidence type="ECO:0000313" key="7">
    <source>
        <dbReference type="EMBL" id="BDE07819.1"/>
    </source>
</evidence>